<evidence type="ECO:0000313" key="2">
    <source>
        <dbReference type="EMBL" id="MES0835493.1"/>
    </source>
</evidence>
<feature type="transmembrane region" description="Helical" evidence="1">
    <location>
        <begin position="222"/>
        <end position="244"/>
    </location>
</feature>
<feature type="transmembrane region" description="Helical" evidence="1">
    <location>
        <begin position="188"/>
        <end position="210"/>
    </location>
</feature>
<dbReference type="Proteomes" id="UP001432401">
    <property type="component" value="Unassembled WGS sequence"/>
</dbReference>
<organism evidence="2 3">
    <name type="scientific">Nocardiopsis tropica</name>
    <dbReference type="NCBI Taxonomy" id="109330"/>
    <lineage>
        <taxon>Bacteria</taxon>
        <taxon>Bacillati</taxon>
        <taxon>Actinomycetota</taxon>
        <taxon>Actinomycetes</taxon>
        <taxon>Streptosporangiales</taxon>
        <taxon>Nocardiopsidaceae</taxon>
        <taxon>Nocardiopsis</taxon>
    </lineage>
</organism>
<dbReference type="EMBL" id="JBEQNB010000008">
    <property type="protein sequence ID" value="MES0835493.1"/>
    <property type="molecule type" value="Genomic_DNA"/>
</dbReference>
<keyword evidence="1" id="KW-1133">Transmembrane helix</keyword>
<accession>A0ABV1ZWR9</accession>
<sequence length="256" mass="26839">MSDYFGALAARLREHGVDGERSRALLDDLSAHAAESGADPEEEFGPVEEFASALTRASGEVDSGGTGADPEDEALVWTADAFEAPARLNEMGAQGWEVERVDRLGRFVSRRSAERPQTWEYRQEVGSGRADRETLGERLAPGGWEPCGRWSVLSYFKRPGAVTAGPGAELDSPPAPGGRRYFFGRKGVLVIGASLTVALVAGGWSVLNLVSGVADAEGAADLAGFATGAVVGAIAVLLPVWGAVRLAAARRERSGG</sequence>
<name>A0ABV1ZWR9_9ACTN</name>
<reference evidence="2 3" key="1">
    <citation type="submission" date="2024-06" db="EMBL/GenBank/DDBJ databases">
        <authorList>
            <person name="Bataeva Y.V."/>
            <person name="Grigorian L.N."/>
            <person name="Solomentsev V.I."/>
        </authorList>
    </citation>
    <scope>NUCLEOTIDE SEQUENCE [LARGE SCALE GENOMIC DNA]</scope>
    <source>
        <strain evidence="3">SCPM-O-B-12605 (RCAM04882)</strain>
    </source>
</reference>
<gene>
    <name evidence="2" type="ORF">ABUK86_17075</name>
</gene>
<keyword evidence="3" id="KW-1185">Reference proteome</keyword>
<proteinExistence type="predicted"/>
<keyword evidence="1" id="KW-0472">Membrane</keyword>
<protein>
    <submittedName>
        <fullName evidence="2">DUF2812 domain-containing protein</fullName>
    </submittedName>
</protein>
<keyword evidence="1" id="KW-0812">Transmembrane</keyword>
<comment type="caution">
    <text evidence="2">The sequence shown here is derived from an EMBL/GenBank/DDBJ whole genome shotgun (WGS) entry which is preliminary data.</text>
</comment>
<evidence type="ECO:0000256" key="1">
    <source>
        <dbReference type="SAM" id="Phobius"/>
    </source>
</evidence>
<dbReference type="RefSeq" id="WP_344182437.1">
    <property type="nucleotide sequence ID" value="NZ_JBEQNA010000003.1"/>
</dbReference>
<evidence type="ECO:0000313" key="3">
    <source>
        <dbReference type="Proteomes" id="UP001432401"/>
    </source>
</evidence>